<protein>
    <submittedName>
        <fullName evidence="1">Uncharacterized protein</fullName>
    </submittedName>
</protein>
<evidence type="ECO:0000313" key="1">
    <source>
        <dbReference type="EMBL" id="PIL18155.1"/>
    </source>
</evidence>
<accession>A0A2G8R9B1</accession>
<comment type="caution">
    <text evidence="1">The sequence shown here is derived from an EMBL/GenBank/DDBJ whole genome shotgun (WGS) entry which is preliminary data.</text>
</comment>
<proteinExistence type="predicted"/>
<keyword evidence="2" id="KW-1185">Reference proteome</keyword>
<dbReference type="Proteomes" id="UP000231259">
    <property type="component" value="Unassembled WGS sequence"/>
</dbReference>
<evidence type="ECO:0000313" key="2">
    <source>
        <dbReference type="Proteomes" id="UP000231259"/>
    </source>
</evidence>
<reference evidence="1 2" key="1">
    <citation type="submission" date="2013-09" db="EMBL/GenBank/DDBJ databases">
        <title>Genome sequencing of Phaeobacter antarcticus sp. nov. SM1211.</title>
        <authorList>
            <person name="Zhang X.-Y."/>
            <person name="Liu C."/>
            <person name="Chen X.-L."/>
            <person name="Xie B.-B."/>
            <person name="Qin Q.-L."/>
            <person name="Rong J.-C."/>
            <person name="Zhang Y.-Z."/>
        </authorList>
    </citation>
    <scope>NUCLEOTIDE SEQUENCE [LARGE SCALE GENOMIC DNA]</scope>
    <source>
        <strain evidence="1 2">SM1211</strain>
    </source>
</reference>
<organism evidence="1 2">
    <name type="scientific">Puniceibacterium antarcticum</name>
    <dbReference type="NCBI Taxonomy" id="1206336"/>
    <lineage>
        <taxon>Bacteria</taxon>
        <taxon>Pseudomonadati</taxon>
        <taxon>Pseudomonadota</taxon>
        <taxon>Alphaproteobacteria</taxon>
        <taxon>Rhodobacterales</taxon>
        <taxon>Paracoccaceae</taxon>
        <taxon>Puniceibacterium</taxon>
    </lineage>
</organism>
<sequence length="64" mass="7285">MGAFEISDGYVDVVIDFNGVHYPRDVILFGAFFYIRSAISCRELEKIMAERGVNVDHDQEIGRC</sequence>
<gene>
    <name evidence="1" type="ORF">P775_21150</name>
</gene>
<dbReference type="AlphaFoldDB" id="A0A2G8R9B1"/>
<name>A0A2G8R9B1_9RHOB</name>
<dbReference type="EMBL" id="AWWI01000134">
    <property type="protein sequence ID" value="PIL18155.1"/>
    <property type="molecule type" value="Genomic_DNA"/>
</dbReference>